<dbReference type="AlphaFoldDB" id="A0A2K8T9T0"/>
<name>A0A2K8T9T0_9NOSO</name>
<organism evidence="1 2">
    <name type="scientific">Nostoc flagelliforme CCNUN1</name>
    <dbReference type="NCBI Taxonomy" id="2038116"/>
    <lineage>
        <taxon>Bacteria</taxon>
        <taxon>Bacillati</taxon>
        <taxon>Cyanobacteriota</taxon>
        <taxon>Cyanophyceae</taxon>
        <taxon>Nostocales</taxon>
        <taxon>Nostocaceae</taxon>
        <taxon>Nostoc</taxon>
    </lineage>
</organism>
<sequence length="37" mass="4225">MKVNSQFPCLTKYLLLTNAEVQAASIIHICLIYPIKF</sequence>
<dbReference type="KEGG" id="nfl:COO91_10634"/>
<dbReference type="EMBL" id="CP024793">
    <property type="protein sequence ID" value="AUB44411.1"/>
    <property type="molecule type" value="Genomic_DNA"/>
</dbReference>
<gene>
    <name evidence="1" type="ORF">COO91_10634</name>
</gene>
<protein>
    <submittedName>
        <fullName evidence="1">Uncharacterized protein</fullName>
    </submittedName>
</protein>
<proteinExistence type="predicted"/>
<accession>A0A2K8T9T0</accession>
<geneLocation type="plasmid" evidence="2">
    <name>pnfsy08</name>
</geneLocation>
<keyword evidence="1" id="KW-0614">Plasmid</keyword>
<keyword evidence="2" id="KW-1185">Reference proteome</keyword>
<evidence type="ECO:0000313" key="1">
    <source>
        <dbReference type="EMBL" id="AUB44411.1"/>
    </source>
</evidence>
<evidence type="ECO:0000313" key="2">
    <source>
        <dbReference type="Proteomes" id="UP000232003"/>
    </source>
</evidence>
<reference evidence="1 2" key="1">
    <citation type="submission" date="2017-11" db="EMBL/GenBank/DDBJ databases">
        <title>Complete genome of a free-living desiccation-tolerant cyanobacterium and its photosynthetic adaptation to extreme terrestrial habitat.</title>
        <authorList>
            <person name="Shang J."/>
        </authorList>
    </citation>
    <scope>NUCLEOTIDE SEQUENCE [LARGE SCALE GENOMIC DNA]</scope>
    <source>
        <strain evidence="1 2">CCNUN1</strain>
        <plasmid evidence="2">pnfsy08</plasmid>
    </source>
</reference>
<dbReference type="Proteomes" id="UP000232003">
    <property type="component" value="Plasmid pNFSY08"/>
</dbReference>